<evidence type="ECO:0000313" key="1">
    <source>
        <dbReference type="EMBL" id="GIY93831.1"/>
    </source>
</evidence>
<evidence type="ECO:0000313" key="2">
    <source>
        <dbReference type="Proteomes" id="UP001054945"/>
    </source>
</evidence>
<accession>A0AAV4XF21</accession>
<dbReference type="Proteomes" id="UP001054945">
    <property type="component" value="Unassembled WGS sequence"/>
</dbReference>
<name>A0AAV4XF21_CAEEX</name>
<reference evidence="1 2" key="1">
    <citation type="submission" date="2021-06" db="EMBL/GenBank/DDBJ databases">
        <title>Caerostris extrusa draft genome.</title>
        <authorList>
            <person name="Kono N."/>
            <person name="Arakawa K."/>
        </authorList>
    </citation>
    <scope>NUCLEOTIDE SEQUENCE [LARGE SCALE GENOMIC DNA]</scope>
</reference>
<dbReference type="EMBL" id="BPLR01017710">
    <property type="protein sequence ID" value="GIY93831.1"/>
    <property type="molecule type" value="Genomic_DNA"/>
</dbReference>
<sequence length="96" mass="11029">MPPPGFELEAWGPKASNWNDRNVSGCRSQTDLKRTSFCGIRNGKQMQIRKSFVCENEKRSEGKSRNNGALRRRTEVNSIILKTMRSECVLRSNLRI</sequence>
<gene>
    <name evidence="1" type="ORF">CEXT_208611</name>
</gene>
<keyword evidence="2" id="KW-1185">Reference proteome</keyword>
<dbReference type="AlphaFoldDB" id="A0AAV4XF21"/>
<comment type="caution">
    <text evidence="1">The sequence shown here is derived from an EMBL/GenBank/DDBJ whole genome shotgun (WGS) entry which is preliminary data.</text>
</comment>
<protein>
    <submittedName>
        <fullName evidence="1">Uncharacterized protein</fullName>
    </submittedName>
</protein>
<proteinExistence type="predicted"/>
<organism evidence="1 2">
    <name type="scientific">Caerostris extrusa</name>
    <name type="common">Bark spider</name>
    <name type="synonym">Caerostris bankana</name>
    <dbReference type="NCBI Taxonomy" id="172846"/>
    <lineage>
        <taxon>Eukaryota</taxon>
        <taxon>Metazoa</taxon>
        <taxon>Ecdysozoa</taxon>
        <taxon>Arthropoda</taxon>
        <taxon>Chelicerata</taxon>
        <taxon>Arachnida</taxon>
        <taxon>Araneae</taxon>
        <taxon>Araneomorphae</taxon>
        <taxon>Entelegynae</taxon>
        <taxon>Araneoidea</taxon>
        <taxon>Araneidae</taxon>
        <taxon>Caerostris</taxon>
    </lineage>
</organism>